<proteinExistence type="inferred from homology"/>
<evidence type="ECO:0000256" key="4">
    <source>
        <dbReference type="RuleBase" id="RU004514"/>
    </source>
</evidence>
<protein>
    <recommendedName>
        <fullName evidence="2">Pyridoxal phosphate homeostasis protein</fullName>
        <shortName evidence="2">PLP homeostasis protein</shortName>
    </recommendedName>
</protein>
<reference evidence="6 7" key="1">
    <citation type="submission" date="2015-10" db="EMBL/GenBank/DDBJ databases">
        <title>Candidatus Desulfofervidus auxilii, a hydrogenotrophic sulfate-reducing bacterium involved in the thermophilic anaerobic oxidation of methane.</title>
        <authorList>
            <person name="Krukenberg V."/>
            <person name="Richter M."/>
            <person name="Wegener G."/>
        </authorList>
    </citation>
    <scope>NUCLEOTIDE SEQUENCE [LARGE SCALE GENOMIC DNA]</scope>
    <source>
        <strain evidence="6 7">HS1</strain>
    </source>
</reference>
<dbReference type="Pfam" id="PF01168">
    <property type="entry name" value="Ala_racemase_N"/>
    <property type="match status" value="1"/>
</dbReference>
<evidence type="ECO:0000313" key="7">
    <source>
        <dbReference type="Proteomes" id="UP000070560"/>
    </source>
</evidence>
<dbReference type="PIRSF" id="PIRSF004848">
    <property type="entry name" value="YBL036c_PLPDEIII"/>
    <property type="match status" value="1"/>
</dbReference>
<dbReference type="SUPFAM" id="SSF51419">
    <property type="entry name" value="PLP-binding barrel"/>
    <property type="match status" value="1"/>
</dbReference>
<dbReference type="Proteomes" id="UP000070560">
    <property type="component" value="Chromosome"/>
</dbReference>
<organism evidence="6 7">
    <name type="scientific">Desulfofervidus auxilii</name>
    <dbReference type="NCBI Taxonomy" id="1621989"/>
    <lineage>
        <taxon>Bacteria</taxon>
        <taxon>Pseudomonadati</taxon>
        <taxon>Thermodesulfobacteriota</taxon>
        <taxon>Candidatus Desulfofervidia</taxon>
        <taxon>Candidatus Desulfofervidales</taxon>
        <taxon>Candidatus Desulfofervidaceae</taxon>
        <taxon>Candidatus Desulfofervidus</taxon>
    </lineage>
</organism>
<feature type="domain" description="Alanine racemase N-terminal" evidence="5">
    <location>
        <begin position="18"/>
        <end position="231"/>
    </location>
</feature>
<feature type="modified residue" description="N6-(pyridoxal phosphate)lysine" evidence="2 3">
    <location>
        <position position="40"/>
    </location>
</feature>
<dbReference type="AlphaFoldDB" id="A0A7U4THK2"/>
<comment type="similarity">
    <text evidence="2 4">Belongs to the pyridoxal phosphate-binding protein YggS/PROSC family.</text>
</comment>
<gene>
    <name evidence="6" type="ORF">HS1_001125</name>
</gene>
<dbReference type="KEGG" id="daw:HS1_001125"/>
<dbReference type="Gene3D" id="3.20.20.10">
    <property type="entry name" value="Alanine racemase"/>
    <property type="match status" value="1"/>
</dbReference>
<evidence type="ECO:0000256" key="1">
    <source>
        <dbReference type="ARBA" id="ARBA00022898"/>
    </source>
</evidence>
<comment type="cofactor">
    <cofactor evidence="3">
        <name>pyridoxal 5'-phosphate</name>
        <dbReference type="ChEBI" id="CHEBI:597326"/>
    </cofactor>
</comment>
<dbReference type="HAMAP" id="MF_02087">
    <property type="entry name" value="PLP_homeostasis"/>
    <property type="match status" value="1"/>
</dbReference>
<comment type="function">
    <text evidence="2">Pyridoxal 5'-phosphate (PLP)-binding protein, which is involved in PLP homeostasis.</text>
</comment>
<keyword evidence="7" id="KW-1185">Reference proteome</keyword>
<evidence type="ECO:0000259" key="5">
    <source>
        <dbReference type="Pfam" id="PF01168"/>
    </source>
</evidence>
<dbReference type="GO" id="GO:0030170">
    <property type="term" value="F:pyridoxal phosphate binding"/>
    <property type="evidence" value="ECO:0007669"/>
    <property type="project" value="UniProtKB-UniRule"/>
</dbReference>
<dbReference type="PROSITE" id="PS01211">
    <property type="entry name" value="UPF0001"/>
    <property type="match status" value="1"/>
</dbReference>
<dbReference type="EMBL" id="CP013015">
    <property type="protein sequence ID" value="AMM40929.1"/>
    <property type="molecule type" value="Genomic_DNA"/>
</dbReference>
<evidence type="ECO:0000256" key="2">
    <source>
        <dbReference type="HAMAP-Rule" id="MF_02087"/>
    </source>
</evidence>
<sequence>MLSALDKYVIIHQRTFMIAENVKKILRELPPGVELEAAAKGHTPEEIEEAIRAGIKIIGENYLQEASEAKEKISLPAKWHFIGHLQKNKVKKVVQIFDMIETIDSYDLAIEVNKRAKNIGKIMPVLIEINSGKEPQKAGIMPEETIDLIKKIGPLKNIKILGLMTMGPWLDNPEELRPYFALTRRLFEEITALNIPNVEMRYLSMGMSDSYHIAIEEGANLIRIGTKIFGPRKR</sequence>
<dbReference type="NCBIfam" id="TIGR00044">
    <property type="entry name" value="YggS family pyridoxal phosphate-dependent enzyme"/>
    <property type="match status" value="1"/>
</dbReference>
<dbReference type="InterPro" id="IPR001608">
    <property type="entry name" value="Ala_racemase_N"/>
</dbReference>
<dbReference type="InterPro" id="IPR011078">
    <property type="entry name" value="PyrdxlP_homeostasis"/>
</dbReference>
<evidence type="ECO:0000313" key="6">
    <source>
        <dbReference type="EMBL" id="AMM40929.1"/>
    </source>
</evidence>
<dbReference type="FunFam" id="3.20.20.10:FF:000018">
    <property type="entry name" value="Pyridoxal phosphate homeostasis protein"/>
    <property type="match status" value="1"/>
</dbReference>
<keyword evidence="1 2" id="KW-0663">Pyridoxal phosphate</keyword>
<accession>A0A7U4THK2</accession>
<dbReference type="InterPro" id="IPR029066">
    <property type="entry name" value="PLP-binding_barrel"/>
</dbReference>
<dbReference type="PANTHER" id="PTHR10146:SF14">
    <property type="entry name" value="PYRIDOXAL PHOSPHATE HOMEOSTASIS PROTEIN"/>
    <property type="match status" value="1"/>
</dbReference>
<evidence type="ECO:0000256" key="3">
    <source>
        <dbReference type="PIRSR" id="PIRSR004848-1"/>
    </source>
</evidence>
<dbReference type="PANTHER" id="PTHR10146">
    <property type="entry name" value="PROLINE SYNTHETASE CO-TRANSCRIBED BACTERIAL HOMOLOG PROTEIN"/>
    <property type="match status" value="1"/>
</dbReference>
<dbReference type="CDD" id="cd00635">
    <property type="entry name" value="PLPDE_III_YBL036c_like"/>
    <property type="match status" value="1"/>
</dbReference>
<name>A0A7U4THK2_DESA2</name>